<dbReference type="Proteomes" id="UP000294685">
    <property type="component" value="Unassembled WGS sequence"/>
</dbReference>
<evidence type="ECO:0000256" key="1">
    <source>
        <dbReference type="SAM" id="Phobius"/>
    </source>
</evidence>
<organism evidence="2 3">
    <name type="scientific">Flavobacterium ranwuense</name>
    <dbReference type="NCBI Taxonomy" id="2541725"/>
    <lineage>
        <taxon>Bacteria</taxon>
        <taxon>Pseudomonadati</taxon>
        <taxon>Bacteroidota</taxon>
        <taxon>Flavobacteriia</taxon>
        <taxon>Flavobacteriales</taxon>
        <taxon>Flavobacteriaceae</taxon>
        <taxon>Flavobacterium</taxon>
    </lineage>
</organism>
<name>A0ABY2DSL3_9FLAO</name>
<sequence>MILVRILKNIHLVATIIWVGAVYMGAFIDWPSARESMAKGKFPFKFIVGQGTKVFYSVYTGIFLLWFSGISLLIIKPVESKTQILMVAVKVFCLLIMTLFTLYGTVFTWPKLQLATNEEAFRIYKYYIIRAICTFVCGIIASLIGLNLF</sequence>
<protein>
    <recommendedName>
        <fullName evidence="4">Copper resistance protein D domain-containing protein</fullName>
    </recommendedName>
</protein>
<dbReference type="EMBL" id="SMLH01000004">
    <property type="protein sequence ID" value="TDE29417.1"/>
    <property type="molecule type" value="Genomic_DNA"/>
</dbReference>
<gene>
    <name evidence="2" type="ORF">E0I61_09680</name>
</gene>
<evidence type="ECO:0000313" key="2">
    <source>
        <dbReference type="EMBL" id="TDE29417.1"/>
    </source>
</evidence>
<evidence type="ECO:0000313" key="3">
    <source>
        <dbReference type="Proteomes" id="UP000294685"/>
    </source>
</evidence>
<keyword evidence="1" id="KW-0812">Transmembrane</keyword>
<feature type="transmembrane region" description="Helical" evidence="1">
    <location>
        <begin position="127"/>
        <end position="148"/>
    </location>
</feature>
<accession>A0ABY2DSL3</accession>
<feature type="transmembrane region" description="Helical" evidence="1">
    <location>
        <begin position="87"/>
        <end position="107"/>
    </location>
</feature>
<evidence type="ECO:0008006" key="4">
    <source>
        <dbReference type="Google" id="ProtNLM"/>
    </source>
</evidence>
<dbReference type="RefSeq" id="WP_132071055.1">
    <property type="nucleotide sequence ID" value="NZ_SMLH01000004.1"/>
</dbReference>
<proteinExistence type="predicted"/>
<keyword evidence="1" id="KW-0472">Membrane</keyword>
<feature type="transmembrane region" description="Helical" evidence="1">
    <location>
        <begin position="12"/>
        <end position="33"/>
    </location>
</feature>
<feature type="transmembrane region" description="Helical" evidence="1">
    <location>
        <begin position="53"/>
        <end position="75"/>
    </location>
</feature>
<comment type="caution">
    <text evidence="2">The sequence shown here is derived from an EMBL/GenBank/DDBJ whole genome shotgun (WGS) entry which is preliminary data.</text>
</comment>
<keyword evidence="3" id="KW-1185">Reference proteome</keyword>
<reference evidence="2 3" key="1">
    <citation type="submission" date="2019-03" db="EMBL/GenBank/DDBJ databases">
        <title>Novel species of Flavobacterium.</title>
        <authorList>
            <person name="Liu Q."/>
            <person name="Xin Y.-H."/>
        </authorList>
    </citation>
    <scope>NUCLEOTIDE SEQUENCE [LARGE SCALE GENOMIC DNA]</scope>
    <source>
        <strain evidence="2 3">LB2P22</strain>
    </source>
</reference>
<keyword evidence="1" id="KW-1133">Transmembrane helix</keyword>